<gene>
    <name evidence="3" type="ORF">VSVS05_00422</name>
</gene>
<dbReference type="EMBL" id="CP016414">
    <property type="protein sequence ID" value="ANU35559.1"/>
    <property type="molecule type" value="Genomic_DNA"/>
</dbReference>
<reference evidence="3 4" key="1">
    <citation type="submission" date="2016-07" db="EMBL/GenBank/DDBJ databases">
        <title>Genome sequencing of Vibrio scophthalmi strain VS-05, an isolated from Paralichthys olivaceus.</title>
        <authorList>
            <person name="Han H.-J."/>
        </authorList>
    </citation>
    <scope>NUCLEOTIDE SEQUENCE [LARGE SCALE GENOMIC DNA]</scope>
    <source>
        <strain evidence="3 4">VS-05</strain>
    </source>
</reference>
<protein>
    <recommendedName>
        <fullName evidence="2">Putative Flp pilus-assembly TadG-like N-terminal domain-containing protein</fullName>
    </recommendedName>
</protein>
<keyword evidence="1" id="KW-0812">Transmembrane</keyword>
<dbReference type="AlphaFoldDB" id="A0A1C7F980"/>
<feature type="domain" description="Putative Flp pilus-assembly TadG-like N-terminal" evidence="2">
    <location>
        <begin position="17"/>
        <end position="61"/>
    </location>
</feature>
<dbReference type="GeneID" id="96871565"/>
<evidence type="ECO:0000256" key="1">
    <source>
        <dbReference type="SAM" id="Phobius"/>
    </source>
</evidence>
<evidence type="ECO:0000313" key="3">
    <source>
        <dbReference type="EMBL" id="ANU35559.1"/>
    </source>
</evidence>
<dbReference type="PATRIC" id="fig|45658.7.peg.391"/>
<sequence length="426" mass="44753">MVVLNKGVLKRKQQGITLVLISLVMLFLLGMAAFSIDLNHQVLNKTRLQNAVDSAALAGAVVVDETGDVALAETAARETLTNFIGEDGNSELGVLDGNTVVTFSSDLETFVAAGAFSPSAGEDDIYVRVATIDIELNQFLSYIFGIDKNVSASAVAGRSASISEVCNLTPIAMCGDPLGSATDAWGYQQPGVDILNAADNSPDQIHELKIGSQGSTDMGPGNFHLLDFSQPGGNGQGGAALVREALAGGYDGCAIIGNTVTTKPGNSIGPVAQGLNTRLNNFKGPMKDDGTYLPDKYVKEPDIPAEPGEEYTDDFYYSNYVQELASCASGGSCDGNNYLGDAGSNGRRILRIPIVDCTDAGGKTNYDVLGFGCFFLLQSVEQTGNASVFGQFLYDCMINNGSTGLDPDDAGLYRIQLYKDPFSGAS</sequence>
<evidence type="ECO:0000313" key="4">
    <source>
        <dbReference type="Proteomes" id="UP000092528"/>
    </source>
</evidence>
<feature type="transmembrane region" description="Helical" evidence="1">
    <location>
        <begin position="16"/>
        <end position="36"/>
    </location>
</feature>
<dbReference type="InterPro" id="IPR028087">
    <property type="entry name" value="Tad_N"/>
</dbReference>
<keyword evidence="1" id="KW-0472">Membrane</keyword>
<dbReference type="Pfam" id="PF13400">
    <property type="entry name" value="Tad"/>
    <property type="match status" value="1"/>
</dbReference>
<proteinExistence type="predicted"/>
<keyword evidence="1" id="KW-1133">Transmembrane helix</keyword>
<name>A0A1C7F980_9VIBR</name>
<keyword evidence="4" id="KW-1185">Reference proteome</keyword>
<evidence type="ECO:0000259" key="2">
    <source>
        <dbReference type="Pfam" id="PF13400"/>
    </source>
</evidence>
<dbReference type="Proteomes" id="UP000092528">
    <property type="component" value="Chromosome 1"/>
</dbReference>
<organism evidence="3 4">
    <name type="scientific">Vibrio scophthalmi</name>
    <dbReference type="NCBI Taxonomy" id="45658"/>
    <lineage>
        <taxon>Bacteria</taxon>
        <taxon>Pseudomonadati</taxon>
        <taxon>Pseudomonadota</taxon>
        <taxon>Gammaproteobacteria</taxon>
        <taxon>Vibrionales</taxon>
        <taxon>Vibrionaceae</taxon>
        <taxon>Vibrio</taxon>
    </lineage>
</organism>
<accession>A0A1C7F980</accession>
<dbReference type="RefSeq" id="WP_065545067.1">
    <property type="nucleotide sequence ID" value="NZ_CP016414.1"/>
</dbReference>